<dbReference type="SUPFAM" id="SSF47336">
    <property type="entry name" value="ACP-like"/>
    <property type="match status" value="1"/>
</dbReference>
<evidence type="ECO:0000313" key="8">
    <source>
        <dbReference type="EMBL" id="MBG6136559.1"/>
    </source>
</evidence>
<comment type="cofactor">
    <cofactor evidence="1">
        <name>pantetheine 4'-phosphate</name>
        <dbReference type="ChEBI" id="CHEBI:47942"/>
    </cofactor>
</comment>
<dbReference type="GO" id="GO:0044550">
    <property type="term" value="P:secondary metabolite biosynthetic process"/>
    <property type="evidence" value="ECO:0007669"/>
    <property type="project" value="UniProtKB-ARBA"/>
</dbReference>
<dbReference type="InterPro" id="IPR001242">
    <property type="entry name" value="Condensation_dom"/>
</dbReference>
<dbReference type="GO" id="GO:0017000">
    <property type="term" value="P:antibiotic biosynthetic process"/>
    <property type="evidence" value="ECO:0007669"/>
    <property type="project" value="UniProtKB-KW"/>
</dbReference>
<organism evidence="8 9">
    <name type="scientific">Longispora fulva</name>
    <dbReference type="NCBI Taxonomy" id="619741"/>
    <lineage>
        <taxon>Bacteria</taxon>
        <taxon>Bacillati</taxon>
        <taxon>Actinomycetota</taxon>
        <taxon>Actinomycetes</taxon>
        <taxon>Micromonosporales</taxon>
        <taxon>Micromonosporaceae</taxon>
        <taxon>Longispora</taxon>
    </lineage>
</organism>
<dbReference type="InterPro" id="IPR023213">
    <property type="entry name" value="CAT-like_dom_sf"/>
</dbReference>
<dbReference type="NCBIfam" id="TIGR01733">
    <property type="entry name" value="AA-adenyl-dom"/>
    <property type="match status" value="1"/>
</dbReference>
<dbReference type="InterPro" id="IPR020806">
    <property type="entry name" value="PKS_PP-bd"/>
</dbReference>
<dbReference type="FunFam" id="3.40.50.980:FF:000001">
    <property type="entry name" value="Non-ribosomal peptide synthetase"/>
    <property type="match status" value="1"/>
</dbReference>
<dbReference type="NCBIfam" id="TIGR01720">
    <property type="entry name" value="NRPS-para261"/>
    <property type="match status" value="1"/>
</dbReference>
<accession>A0A8J7GPH6</accession>
<dbReference type="FunFam" id="3.40.50.12780:FF:000012">
    <property type="entry name" value="Non-ribosomal peptide synthetase"/>
    <property type="match status" value="1"/>
</dbReference>
<name>A0A8J7GPH6_9ACTN</name>
<keyword evidence="4" id="KW-0597">Phosphoprotein</keyword>
<dbReference type="InterPro" id="IPR045851">
    <property type="entry name" value="AMP-bd_C_sf"/>
</dbReference>
<reference evidence="8" key="1">
    <citation type="submission" date="2020-11" db="EMBL/GenBank/DDBJ databases">
        <title>Sequencing the genomes of 1000 actinobacteria strains.</title>
        <authorList>
            <person name="Klenk H.-P."/>
        </authorList>
    </citation>
    <scope>NUCLEOTIDE SEQUENCE</scope>
    <source>
        <strain evidence="8">DSM 45356</strain>
    </source>
</reference>
<evidence type="ECO:0000256" key="2">
    <source>
        <dbReference type="ARBA" id="ARBA00006432"/>
    </source>
</evidence>
<dbReference type="Gene3D" id="3.40.50.980">
    <property type="match status" value="2"/>
</dbReference>
<evidence type="ECO:0000256" key="1">
    <source>
        <dbReference type="ARBA" id="ARBA00001957"/>
    </source>
</evidence>
<dbReference type="PANTHER" id="PTHR45527:SF1">
    <property type="entry name" value="FATTY ACID SYNTHASE"/>
    <property type="match status" value="1"/>
</dbReference>
<dbReference type="Pfam" id="PF13193">
    <property type="entry name" value="AMP-binding_C"/>
    <property type="match status" value="1"/>
</dbReference>
<dbReference type="Gene3D" id="3.30.300.30">
    <property type="match status" value="1"/>
</dbReference>
<keyword evidence="6" id="KW-0045">Antibiotic biosynthesis</keyword>
<dbReference type="FunFam" id="1.10.1200.10:FF:000005">
    <property type="entry name" value="Nonribosomal peptide synthetase 1"/>
    <property type="match status" value="1"/>
</dbReference>
<protein>
    <submittedName>
        <fullName evidence="8">Amino acid adenylation domain-containing protein/non-ribosomal peptide synthase protein (TIGR01720 family)</fullName>
    </submittedName>
</protein>
<evidence type="ECO:0000256" key="5">
    <source>
        <dbReference type="ARBA" id="ARBA00022737"/>
    </source>
</evidence>
<dbReference type="InterPro" id="IPR036736">
    <property type="entry name" value="ACP-like_sf"/>
</dbReference>
<dbReference type="AlphaFoldDB" id="A0A8J7GPH6"/>
<dbReference type="Gene3D" id="2.30.38.10">
    <property type="entry name" value="Luciferase, Domain 3"/>
    <property type="match status" value="1"/>
</dbReference>
<dbReference type="GO" id="GO:0043041">
    <property type="term" value="P:amino acid activation for nonribosomal peptide biosynthetic process"/>
    <property type="evidence" value="ECO:0007669"/>
    <property type="project" value="TreeGrafter"/>
</dbReference>
<dbReference type="InterPro" id="IPR010071">
    <property type="entry name" value="AA_adenyl_dom"/>
</dbReference>
<dbReference type="FunFam" id="3.30.300.30:FF:000010">
    <property type="entry name" value="Enterobactin synthetase component F"/>
    <property type="match status" value="1"/>
</dbReference>
<dbReference type="PROSITE" id="PS00455">
    <property type="entry name" value="AMP_BINDING"/>
    <property type="match status" value="1"/>
</dbReference>
<comment type="caution">
    <text evidence="8">The sequence shown here is derived from an EMBL/GenBank/DDBJ whole genome shotgun (WGS) entry which is preliminary data.</text>
</comment>
<dbReference type="PROSITE" id="PS00012">
    <property type="entry name" value="PHOSPHOPANTETHEINE"/>
    <property type="match status" value="1"/>
</dbReference>
<feature type="domain" description="Carrier" evidence="7">
    <location>
        <begin position="478"/>
        <end position="552"/>
    </location>
</feature>
<dbReference type="GO" id="GO:0003824">
    <property type="term" value="F:catalytic activity"/>
    <property type="evidence" value="ECO:0007669"/>
    <property type="project" value="InterPro"/>
</dbReference>
<gene>
    <name evidence="8" type="ORF">IW245_002753</name>
</gene>
<sequence length="1049" mass="109686">MYERFSLTYAELDADANRLAHHLIALGLGAEDLVALALPRSPDLVVAMLAVLKAGAAYLPVDPAYPAERIAYLLDDARPALVLTTAAVDLPARGLATVVLDAPGVLDGRPAHPPTDADRRVPARPGHPAYVIYTSGSTGRPKGVLVSHVGVGSLVRTQTAVLDVDRSSRVLQFASPSFDAAFFELALALLTGATLVLAPPERLAPGEPLAQLLAEQRITHTLLPPIALTVMDPAELTGLRTLVVGGEATPGELVARWAPGRTMVNAYGPTETTVVATMSGPLAGAGDPPIGRAVRDTEVYVLDAALRPVPDGVDGELYVSGAGLARGYLGRAALTAERFVACPARPGARMYRTGDVVRRLPDGQLHFVGRADDQVKVRGFRIELGEVASALLADPSVGQAAAVVRGDGPAGKRLVGYVVAAPGSGLRPEELRARLARSLPEHLLPSAIVVLDALPTTPNGKVDRAALPAPEVDGAGTAPRTPMESVLCDLVAGVLGLHAVGVDASFVHLGGDSITAIDLVGRARRAGFVLTVRDVLREPSVAALAAAAAPVGSATESAPDDGTGPVALTPIMHWQRDRGGPLDTFNQSMVLRAPAGLTLGGLVEMVRAVLDRHDVLRMLWTGGSDDLLVAPTGTGAADCVSRVDAAGVTGPELAALVQDGMDAARDELSLAGGAVLRVVWFDAGSDRQGRLALVVNHFAVDGVSWRILAEDLARGWAAVAEGRVPELEPVGTSFRRWSRLLVDDARSAARVAELPDWRRVAQVRPASIGRRPLDPARDVEDRDRVLTLTLPAAVTEPVLSTAPAVFHAEVNDVLLAALALAVARWQGTRGRPGRDVLIDVEGHGREDIVAGLDLSRTVGWFTTKFPVHLDLGPVNWDEVAAGGPAVGAALKTVKERLRAVPGKGIGHGLLRYLNPDTAPVLAVRDPELGFNYLGRFRAGQTADFALAPERDVALDDAGPGMPMSHAVLVNAATHDHPDGPVLTATWTWADGVLTAAEVRDLAGAWFTMLTAVAAHAARPDAGGLTPSDLTLTSISQAELDELEAELADL</sequence>
<dbReference type="EMBL" id="JADOUF010000001">
    <property type="protein sequence ID" value="MBG6136559.1"/>
    <property type="molecule type" value="Genomic_DNA"/>
</dbReference>
<dbReference type="Pfam" id="PF00668">
    <property type="entry name" value="Condensation"/>
    <property type="match status" value="1"/>
</dbReference>
<keyword evidence="5" id="KW-0677">Repeat</keyword>
<dbReference type="PANTHER" id="PTHR45527">
    <property type="entry name" value="NONRIBOSOMAL PEPTIDE SYNTHETASE"/>
    <property type="match status" value="1"/>
</dbReference>
<evidence type="ECO:0000259" key="7">
    <source>
        <dbReference type="PROSITE" id="PS50075"/>
    </source>
</evidence>
<evidence type="ECO:0000256" key="6">
    <source>
        <dbReference type="ARBA" id="ARBA00023194"/>
    </source>
</evidence>
<dbReference type="Gene3D" id="3.30.559.30">
    <property type="entry name" value="Nonribosomal peptide synthetase, condensation domain"/>
    <property type="match status" value="1"/>
</dbReference>
<dbReference type="GO" id="GO:0008610">
    <property type="term" value="P:lipid biosynthetic process"/>
    <property type="evidence" value="ECO:0007669"/>
    <property type="project" value="UniProtKB-ARBA"/>
</dbReference>
<dbReference type="InterPro" id="IPR009081">
    <property type="entry name" value="PP-bd_ACP"/>
</dbReference>
<dbReference type="Proteomes" id="UP000622552">
    <property type="component" value="Unassembled WGS sequence"/>
</dbReference>
<comment type="similarity">
    <text evidence="2">Belongs to the ATP-dependent AMP-binding enzyme family.</text>
</comment>
<evidence type="ECO:0000256" key="3">
    <source>
        <dbReference type="ARBA" id="ARBA00022450"/>
    </source>
</evidence>
<dbReference type="InterPro" id="IPR020845">
    <property type="entry name" value="AMP-binding_CS"/>
</dbReference>
<keyword evidence="9" id="KW-1185">Reference proteome</keyword>
<dbReference type="FunFam" id="2.30.38.10:FF:000001">
    <property type="entry name" value="Non-ribosomal peptide synthetase PvdI"/>
    <property type="match status" value="1"/>
</dbReference>
<dbReference type="GO" id="GO:0005829">
    <property type="term" value="C:cytosol"/>
    <property type="evidence" value="ECO:0007669"/>
    <property type="project" value="TreeGrafter"/>
</dbReference>
<dbReference type="Pfam" id="PF00550">
    <property type="entry name" value="PP-binding"/>
    <property type="match status" value="1"/>
</dbReference>
<dbReference type="InterPro" id="IPR010060">
    <property type="entry name" value="NRPS_synth"/>
</dbReference>
<keyword evidence="3" id="KW-0596">Phosphopantetheine</keyword>
<evidence type="ECO:0000313" key="9">
    <source>
        <dbReference type="Proteomes" id="UP000622552"/>
    </source>
</evidence>
<dbReference type="GO" id="GO:0031177">
    <property type="term" value="F:phosphopantetheine binding"/>
    <property type="evidence" value="ECO:0007669"/>
    <property type="project" value="InterPro"/>
</dbReference>
<dbReference type="SUPFAM" id="SSF56801">
    <property type="entry name" value="Acetyl-CoA synthetase-like"/>
    <property type="match status" value="1"/>
</dbReference>
<dbReference type="SUPFAM" id="SSF52777">
    <property type="entry name" value="CoA-dependent acyltransferases"/>
    <property type="match status" value="2"/>
</dbReference>
<dbReference type="InterPro" id="IPR000873">
    <property type="entry name" value="AMP-dep_synth/lig_dom"/>
</dbReference>
<dbReference type="InterPro" id="IPR006162">
    <property type="entry name" value="Ppantetheine_attach_site"/>
</dbReference>
<evidence type="ECO:0000256" key="4">
    <source>
        <dbReference type="ARBA" id="ARBA00022553"/>
    </source>
</evidence>
<dbReference type="PROSITE" id="PS50075">
    <property type="entry name" value="CARRIER"/>
    <property type="match status" value="1"/>
</dbReference>
<dbReference type="Pfam" id="PF00501">
    <property type="entry name" value="AMP-binding"/>
    <property type="match status" value="1"/>
</dbReference>
<dbReference type="InterPro" id="IPR025110">
    <property type="entry name" value="AMP-bd_C"/>
</dbReference>
<dbReference type="CDD" id="cd17652">
    <property type="entry name" value="A_NRPS_CmdD_like"/>
    <property type="match status" value="1"/>
</dbReference>
<dbReference type="SMART" id="SM00823">
    <property type="entry name" value="PKS_PP"/>
    <property type="match status" value="1"/>
</dbReference>
<dbReference type="Gene3D" id="1.10.1200.10">
    <property type="entry name" value="ACP-like"/>
    <property type="match status" value="1"/>
</dbReference>
<proteinExistence type="inferred from homology"/>
<dbReference type="Gene3D" id="3.30.559.10">
    <property type="entry name" value="Chloramphenicol acetyltransferase-like domain"/>
    <property type="match status" value="1"/>
</dbReference>